<dbReference type="InterPro" id="IPR020613">
    <property type="entry name" value="Thiolase_CS"/>
</dbReference>
<dbReference type="PIRSF" id="PIRSF000429">
    <property type="entry name" value="Ac-CoA_Ac_transf"/>
    <property type="match status" value="1"/>
</dbReference>
<dbReference type="STRING" id="715226.ABI_02680"/>
<dbReference type="GO" id="GO:0003988">
    <property type="term" value="F:acetyl-CoA C-acyltransferase activity"/>
    <property type="evidence" value="ECO:0007669"/>
    <property type="project" value="UniProtKB-ARBA"/>
</dbReference>
<dbReference type="Pfam" id="PF00108">
    <property type="entry name" value="Thiolase_N"/>
    <property type="match status" value="1"/>
</dbReference>
<dbReference type="PANTHER" id="PTHR43853">
    <property type="entry name" value="3-KETOACYL-COA THIOLASE, PEROXISOMAL"/>
    <property type="match status" value="1"/>
</dbReference>
<comment type="subcellular location">
    <subcellularLocation>
        <location evidence="1">Peroxisome</location>
    </subcellularLocation>
</comment>
<comment type="pathway">
    <text evidence="10">Metabolic intermediate biosynthesis; (R)-mevalonate biosynthesis; (R)-mevalonate from acetyl-CoA: step 1/3.</text>
</comment>
<dbReference type="AlphaFoldDB" id="F4QIS7"/>
<evidence type="ECO:0000256" key="5">
    <source>
        <dbReference type="ARBA" id="ARBA00022832"/>
    </source>
</evidence>
<dbReference type="Pfam" id="PF02803">
    <property type="entry name" value="Thiolase_C"/>
    <property type="match status" value="1"/>
</dbReference>
<proteinExistence type="inferred from homology"/>
<evidence type="ECO:0000313" key="16">
    <source>
        <dbReference type="EMBL" id="EGF91836.1"/>
    </source>
</evidence>
<feature type="transmembrane region" description="Helical" evidence="13">
    <location>
        <begin position="371"/>
        <end position="391"/>
    </location>
</feature>
<evidence type="ECO:0000313" key="17">
    <source>
        <dbReference type="Proteomes" id="UP000006512"/>
    </source>
</evidence>
<feature type="domain" description="Thiolase C-terminal" evidence="15">
    <location>
        <begin position="269"/>
        <end position="389"/>
    </location>
</feature>
<keyword evidence="4" id="KW-0583">PHB biosynthesis</keyword>
<dbReference type="OrthoDB" id="9764638at2"/>
<dbReference type="GO" id="GO:0042619">
    <property type="term" value="P:poly-hydroxybutyrate biosynthetic process"/>
    <property type="evidence" value="ECO:0007669"/>
    <property type="project" value="UniProtKB-KW"/>
</dbReference>
<dbReference type="eggNOG" id="COG0183">
    <property type="taxonomic scope" value="Bacteria"/>
</dbReference>
<feature type="active site" description="Proton acceptor" evidence="11">
    <location>
        <position position="347"/>
    </location>
</feature>
<feature type="active site" description="Acyl-thioester intermediate" evidence="11">
    <location>
        <position position="90"/>
    </location>
</feature>
<dbReference type="Proteomes" id="UP000006512">
    <property type="component" value="Unassembled WGS sequence"/>
</dbReference>
<name>F4QIS7_9CAUL</name>
<keyword evidence="6" id="KW-0809">Transit peptide</keyword>
<evidence type="ECO:0000256" key="12">
    <source>
        <dbReference type="RuleBase" id="RU003557"/>
    </source>
</evidence>
<dbReference type="GO" id="GO:0010124">
    <property type="term" value="P:phenylacetate catabolic process"/>
    <property type="evidence" value="ECO:0007669"/>
    <property type="project" value="TreeGrafter"/>
</dbReference>
<evidence type="ECO:0000256" key="10">
    <source>
        <dbReference type="ARBA" id="ARBA00037924"/>
    </source>
</evidence>
<keyword evidence="5" id="KW-0276">Fatty acid metabolism</keyword>
<evidence type="ECO:0000256" key="7">
    <source>
        <dbReference type="ARBA" id="ARBA00023098"/>
    </source>
</evidence>
<dbReference type="PROSITE" id="PS00737">
    <property type="entry name" value="THIOLASE_2"/>
    <property type="match status" value="1"/>
</dbReference>
<keyword evidence="3 12" id="KW-0808">Transferase</keyword>
<keyword evidence="13" id="KW-1133">Transmembrane helix</keyword>
<dbReference type="RefSeq" id="WP_006271002.1">
    <property type="nucleotide sequence ID" value="NZ_GL883077.1"/>
</dbReference>
<evidence type="ECO:0000256" key="11">
    <source>
        <dbReference type="PIRSR" id="PIRSR000429-1"/>
    </source>
</evidence>
<dbReference type="CDD" id="cd00751">
    <property type="entry name" value="thiolase"/>
    <property type="match status" value="1"/>
</dbReference>
<evidence type="ECO:0000256" key="3">
    <source>
        <dbReference type="ARBA" id="ARBA00022679"/>
    </source>
</evidence>
<dbReference type="GO" id="GO:0006635">
    <property type="term" value="P:fatty acid beta-oxidation"/>
    <property type="evidence" value="ECO:0007669"/>
    <property type="project" value="TreeGrafter"/>
</dbReference>
<keyword evidence="9 12" id="KW-0012">Acyltransferase</keyword>
<keyword evidence="7" id="KW-0443">Lipid metabolism</keyword>
<evidence type="ECO:0000256" key="13">
    <source>
        <dbReference type="SAM" id="Phobius"/>
    </source>
</evidence>
<dbReference type="FunFam" id="3.40.47.10:FF:000010">
    <property type="entry name" value="Acetyl-CoA acetyltransferase (Thiolase)"/>
    <property type="match status" value="1"/>
</dbReference>
<organism evidence="16 17">
    <name type="scientific">Asticcacaulis biprosthecium C19</name>
    <dbReference type="NCBI Taxonomy" id="715226"/>
    <lineage>
        <taxon>Bacteria</taxon>
        <taxon>Pseudomonadati</taxon>
        <taxon>Pseudomonadota</taxon>
        <taxon>Alphaproteobacteria</taxon>
        <taxon>Caulobacterales</taxon>
        <taxon>Caulobacteraceae</taxon>
        <taxon>Asticcacaulis</taxon>
    </lineage>
</organism>
<evidence type="ECO:0000256" key="6">
    <source>
        <dbReference type="ARBA" id="ARBA00022946"/>
    </source>
</evidence>
<evidence type="ECO:0000256" key="1">
    <source>
        <dbReference type="ARBA" id="ARBA00004275"/>
    </source>
</evidence>
<dbReference type="InterPro" id="IPR016039">
    <property type="entry name" value="Thiolase-like"/>
</dbReference>
<dbReference type="SUPFAM" id="SSF53901">
    <property type="entry name" value="Thiolase-like"/>
    <property type="match status" value="2"/>
</dbReference>
<protein>
    <submittedName>
        <fullName evidence="16">Acetyl-CoA acetyltransferase family protein</fullName>
    </submittedName>
</protein>
<gene>
    <name evidence="16" type="ORF">ABI_02680</name>
</gene>
<evidence type="ECO:0000256" key="4">
    <source>
        <dbReference type="ARBA" id="ARBA00022752"/>
    </source>
</evidence>
<dbReference type="PANTHER" id="PTHR43853:SF8">
    <property type="entry name" value="3-KETOACYL-COA THIOLASE, PEROXISOMAL"/>
    <property type="match status" value="1"/>
</dbReference>
<reference evidence="17" key="1">
    <citation type="submission" date="2011-03" db="EMBL/GenBank/DDBJ databases">
        <title>Draft genome sequence of Brevundimonas diminuta.</title>
        <authorList>
            <person name="Brown P.J.B."/>
            <person name="Buechlein A."/>
            <person name="Hemmerich C."/>
            <person name="Brun Y.V."/>
        </authorList>
    </citation>
    <scope>NUCLEOTIDE SEQUENCE [LARGE SCALE GENOMIC DNA]</scope>
    <source>
        <strain evidence="17">C19</strain>
    </source>
</reference>
<dbReference type="InterPro" id="IPR050215">
    <property type="entry name" value="Thiolase-like_sf_Thiolase"/>
</dbReference>
<feature type="active site" description="Proton acceptor" evidence="11">
    <location>
        <position position="377"/>
    </location>
</feature>
<dbReference type="InterPro" id="IPR020616">
    <property type="entry name" value="Thiolase_N"/>
</dbReference>
<dbReference type="Gene3D" id="3.40.47.10">
    <property type="match status" value="1"/>
</dbReference>
<sequence>MNREAVIVATARTPIGRAYRGAFNLTPSPTLAAHALTAAVARAGIDAAQIEDCILGCSLPQGSQQTIGRMAALRAGFPVDVPGMTLDRQCSSGLMTIATAAKQVIVDRMDIVVAGGVESISQVQTPALRIDADPALAAMQADAYMPMLETAEIVAARYGITREACDAYALESQQRTAAAQTSGRFDAEIVPMTATMQVTDKTTGKTSQREITLSRDEGARADTTAEGLAALKTALPGGTVTAGNASQLSDGASACVVMEASLAERRGLHPLGRYVGMAVAGTKPDEMGIGPVFAIPRLLQKFGVSMDDIGLWELNEAFAVQVIYCRDRLGIPAEQLNVNGGAISIGHPYGMSGARMVGHALIEGRRRGVRYVVVTMCVGGGMGAAGLFEVFP</sequence>
<evidence type="ECO:0000256" key="8">
    <source>
        <dbReference type="ARBA" id="ARBA00023140"/>
    </source>
</evidence>
<dbReference type="GO" id="GO:0005737">
    <property type="term" value="C:cytoplasm"/>
    <property type="evidence" value="ECO:0007669"/>
    <property type="project" value="UniProtKB-ARBA"/>
</dbReference>
<dbReference type="InterPro" id="IPR002155">
    <property type="entry name" value="Thiolase"/>
</dbReference>
<feature type="domain" description="Thiolase N-terminal" evidence="14">
    <location>
        <begin position="6"/>
        <end position="260"/>
    </location>
</feature>
<evidence type="ECO:0000259" key="15">
    <source>
        <dbReference type="Pfam" id="PF02803"/>
    </source>
</evidence>
<dbReference type="EMBL" id="GL883077">
    <property type="protein sequence ID" value="EGF91836.1"/>
    <property type="molecule type" value="Genomic_DNA"/>
</dbReference>
<dbReference type="HOGENOM" id="CLU_031026_1_1_5"/>
<keyword evidence="13" id="KW-0472">Membrane</keyword>
<accession>F4QIS7</accession>
<comment type="similarity">
    <text evidence="2 12">Belongs to the thiolase-like superfamily. Thiolase family.</text>
</comment>
<dbReference type="InterPro" id="IPR020617">
    <property type="entry name" value="Thiolase_C"/>
</dbReference>
<keyword evidence="13" id="KW-0812">Transmembrane</keyword>
<evidence type="ECO:0000256" key="2">
    <source>
        <dbReference type="ARBA" id="ARBA00010982"/>
    </source>
</evidence>
<evidence type="ECO:0000256" key="9">
    <source>
        <dbReference type="ARBA" id="ARBA00023315"/>
    </source>
</evidence>
<keyword evidence="8" id="KW-0576">Peroxisome</keyword>
<evidence type="ECO:0000259" key="14">
    <source>
        <dbReference type="Pfam" id="PF00108"/>
    </source>
</evidence>
<keyword evidence="17" id="KW-1185">Reference proteome</keyword>
<dbReference type="NCBIfam" id="TIGR01930">
    <property type="entry name" value="AcCoA-C-Actrans"/>
    <property type="match status" value="1"/>
</dbReference>